<dbReference type="EMBL" id="SDEE01000171">
    <property type="protein sequence ID" value="RXW20016.1"/>
    <property type="molecule type" value="Genomic_DNA"/>
</dbReference>
<accession>A0A4Q2DL77</accession>
<comment type="caution">
    <text evidence="1">The sequence shown here is derived from an EMBL/GenBank/DDBJ whole genome shotgun (WGS) entry which is preliminary data.</text>
</comment>
<proteinExistence type="predicted"/>
<organism evidence="1 2">
    <name type="scientific">Candolleomyces aberdarensis</name>
    <dbReference type="NCBI Taxonomy" id="2316362"/>
    <lineage>
        <taxon>Eukaryota</taxon>
        <taxon>Fungi</taxon>
        <taxon>Dikarya</taxon>
        <taxon>Basidiomycota</taxon>
        <taxon>Agaricomycotina</taxon>
        <taxon>Agaricomycetes</taxon>
        <taxon>Agaricomycetidae</taxon>
        <taxon>Agaricales</taxon>
        <taxon>Agaricineae</taxon>
        <taxon>Psathyrellaceae</taxon>
        <taxon>Candolleomyces</taxon>
    </lineage>
</organism>
<dbReference type="Proteomes" id="UP000290288">
    <property type="component" value="Unassembled WGS sequence"/>
</dbReference>
<reference evidence="1 2" key="1">
    <citation type="submission" date="2019-01" db="EMBL/GenBank/DDBJ databases">
        <title>Draft genome sequence of Psathyrella aberdarensis IHI B618.</title>
        <authorList>
            <person name="Buettner E."/>
            <person name="Kellner H."/>
        </authorList>
    </citation>
    <scope>NUCLEOTIDE SEQUENCE [LARGE SCALE GENOMIC DNA]</scope>
    <source>
        <strain evidence="1 2">IHI B618</strain>
    </source>
</reference>
<dbReference type="OrthoDB" id="2841000at2759"/>
<evidence type="ECO:0000313" key="2">
    <source>
        <dbReference type="Proteomes" id="UP000290288"/>
    </source>
</evidence>
<keyword evidence="2" id="KW-1185">Reference proteome</keyword>
<name>A0A4Q2DL77_9AGAR</name>
<sequence>MVDGACAKFNNATLRLWNGRITSVVYVWETNDPDSPWRAEARLLEGDVVVRKFAQSSADRKQTAKDIAAETAWTWLCARYPTYDLINV</sequence>
<evidence type="ECO:0000313" key="1">
    <source>
        <dbReference type="EMBL" id="RXW20016.1"/>
    </source>
</evidence>
<dbReference type="AlphaFoldDB" id="A0A4Q2DL77"/>
<evidence type="ECO:0008006" key="3">
    <source>
        <dbReference type="Google" id="ProtNLM"/>
    </source>
</evidence>
<protein>
    <recommendedName>
        <fullName evidence="3">DRBM domain-containing protein</fullName>
    </recommendedName>
</protein>
<gene>
    <name evidence="1" type="ORF">EST38_g5848</name>
</gene>